<dbReference type="NCBIfam" id="NF004790">
    <property type="entry name" value="PRK06136.1"/>
    <property type="match status" value="1"/>
</dbReference>
<dbReference type="RefSeq" id="WP_230743247.1">
    <property type="nucleotide sequence ID" value="NZ_PGCK01000016.1"/>
</dbReference>
<evidence type="ECO:0000256" key="7">
    <source>
        <dbReference type="RuleBase" id="RU003960"/>
    </source>
</evidence>
<dbReference type="SUPFAM" id="SSF53790">
    <property type="entry name" value="Tetrapyrrole methylase"/>
    <property type="match status" value="1"/>
</dbReference>
<keyword evidence="6" id="KW-0627">Porphyrin biosynthesis</keyword>
<protein>
    <recommendedName>
        <fullName evidence="2">uroporphyrinogen-III C-methyltransferase</fullName>
        <ecNumber evidence="2">2.1.1.107</ecNumber>
    </recommendedName>
</protein>
<dbReference type="EMBL" id="PGCK01000016">
    <property type="protein sequence ID" value="MCD1296257.1"/>
    <property type="molecule type" value="Genomic_DNA"/>
</dbReference>
<organism evidence="9 10">
    <name type="scientific">Methanooceanicella nereidis</name>
    <dbReference type="NCBI Taxonomy" id="2052831"/>
    <lineage>
        <taxon>Archaea</taxon>
        <taxon>Methanobacteriati</taxon>
        <taxon>Methanobacteriota</taxon>
        <taxon>Stenosarchaea group</taxon>
        <taxon>Methanomicrobia</taxon>
        <taxon>Methanocellales</taxon>
        <taxon>Methanocellaceae</taxon>
        <taxon>Methanooceanicella</taxon>
    </lineage>
</organism>
<sequence>MNSVTKTGKVYLIGAGPGDPELLTRKAERILKEADIILYDALVSEGIKELFNKKAKLIDVGKRADNHTYPQAEINQMLVDFAIDGYNVARIKGGDPYVFGRGGEEAEELLKNSISVEVVPGISSAIAAPAYAGIPVTHREYSSSLTVITGHEDPTKGESALNFKALAKMQGTIVILMGIKRLKDNVDALISGGKSPDTPVAIIEKGTMPDQRLTTGTLGSIVSIAAERKIEAPAVIVIGDVVRLSGVLGKK</sequence>
<evidence type="ECO:0000256" key="1">
    <source>
        <dbReference type="ARBA" id="ARBA00011738"/>
    </source>
</evidence>
<evidence type="ECO:0000313" key="9">
    <source>
        <dbReference type="EMBL" id="MCD1296257.1"/>
    </source>
</evidence>
<evidence type="ECO:0000256" key="3">
    <source>
        <dbReference type="ARBA" id="ARBA00022603"/>
    </source>
</evidence>
<evidence type="ECO:0000259" key="8">
    <source>
        <dbReference type="Pfam" id="PF00590"/>
    </source>
</evidence>
<dbReference type="InterPro" id="IPR003043">
    <property type="entry name" value="Uropor_MeTrfase_CS"/>
</dbReference>
<keyword evidence="10" id="KW-1185">Reference proteome</keyword>
<proteinExistence type="inferred from homology"/>
<evidence type="ECO:0000313" key="10">
    <source>
        <dbReference type="Proteomes" id="UP001320159"/>
    </source>
</evidence>
<dbReference type="FunFam" id="3.40.1010.10:FF:000001">
    <property type="entry name" value="Siroheme synthase"/>
    <property type="match status" value="1"/>
</dbReference>
<dbReference type="GO" id="GO:0032259">
    <property type="term" value="P:methylation"/>
    <property type="evidence" value="ECO:0007669"/>
    <property type="project" value="UniProtKB-KW"/>
</dbReference>
<dbReference type="Pfam" id="PF00590">
    <property type="entry name" value="TP_methylase"/>
    <property type="match status" value="1"/>
</dbReference>
<dbReference type="FunFam" id="3.30.950.10:FF:000001">
    <property type="entry name" value="Siroheme synthase"/>
    <property type="match status" value="1"/>
</dbReference>
<dbReference type="InterPro" id="IPR035996">
    <property type="entry name" value="4pyrrol_Methylase_sf"/>
</dbReference>
<dbReference type="GO" id="GO:0019354">
    <property type="term" value="P:siroheme biosynthetic process"/>
    <property type="evidence" value="ECO:0007669"/>
    <property type="project" value="InterPro"/>
</dbReference>
<dbReference type="CDD" id="cd11642">
    <property type="entry name" value="SUMT"/>
    <property type="match status" value="1"/>
</dbReference>
<dbReference type="Gene3D" id="3.30.950.10">
    <property type="entry name" value="Methyltransferase, Cobalt-precorrin-4 Transmethylase, Domain 2"/>
    <property type="match status" value="1"/>
</dbReference>
<evidence type="ECO:0000256" key="5">
    <source>
        <dbReference type="ARBA" id="ARBA00022691"/>
    </source>
</evidence>
<comment type="similarity">
    <text evidence="7">Belongs to the precorrin methyltransferase family.</text>
</comment>
<evidence type="ECO:0000256" key="4">
    <source>
        <dbReference type="ARBA" id="ARBA00022679"/>
    </source>
</evidence>
<feature type="domain" description="Tetrapyrrole methylase" evidence="8">
    <location>
        <begin position="9"/>
        <end position="221"/>
    </location>
</feature>
<dbReference type="Proteomes" id="UP001320159">
    <property type="component" value="Unassembled WGS sequence"/>
</dbReference>
<dbReference type="PANTHER" id="PTHR45790:SF3">
    <property type="entry name" value="S-ADENOSYL-L-METHIONINE-DEPENDENT UROPORPHYRINOGEN III METHYLTRANSFERASE, CHLOROPLASTIC"/>
    <property type="match status" value="1"/>
</dbReference>
<keyword evidence="4 7" id="KW-0808">Transferase</keyword>
<dbReference type="InterPro" id="IPR050161">
    <property type="entry name" value="Siro_Cobalamin_biosynth"/>
</dbReference>
<dbReference type="InterPro" id="IPR006366">
    <property type="entry name" value="CobA/CysG_C"/>
</dbReference>
<gene>
    <name evidence="9" type="primary">cobA</name>
    <name evidence="9" type="ORF">CUJ83_14740</name>
</gene>
<comment type="subunit">
    <text evidence="1">Homodimer.</text>
</comment>
<evidence type="ECO:0000256" key="6">
    <source>
        <dbReference type="ARBA" id="ARBA00023244"/>
    </source>
</evidence>
<dbReference type="Gene3D" id="3.40.1010.10">
    <property type="entry name" value="Cobalt-precorrin-4 Transmethylase, Domain 1"/>
    <property type="match status" value="1"/>
</dbReference>
<dbReference type="GO" id="GO:0004851">
    <property type="term" value="F:uroporphyrin-III C-methyltransferase activity"/>
    <property type="evidence" value="ECO:0007669"/>
    <property type="project" value="UniProtKB-EC"/>
</dbReference>
<dbReference type="InterPro" id="IPR014776">
    <property type="entry name" value="4pyrrole_Mease_sub2"/>
</dbReference>
<dbReference type="PANTHER" id="PTHR45790">
    <property type="entry name" value="SIROHEME SYNTHASE-RELATED"/>
    <property type="match status" value="1"/>
</dbReference>
<keyword evidence="5" id="KW-0949">S-adenosyl-L-methionine</keyword>
<reference evidence="9 10" key="1">
    <citation type="submission" date="2017-11" db="EMBL/GenBank/DDBJ databases">
        <title>Isolation and Characterization of Family Methanocellaceae Species from Potential Methane Hydrate Area Offshore Southwestern Taiwan.</title>
        <authorList>
            <person name="Zhang W.-L."/>
            <person name="Chen W.-C."/>
            <person name="Lai M.-C."/>
            <person name="Chen S.-C."/>
        </authorList>
    </citation>
    <scope>NUCLEOTIDE SEQUENCE [LARGE SCALE GENOMIC DNA]</scope>
    <source>
        <strain evidence="9 10">CWC-04</strain>
    </source>
</reference>
<evidence type="ECO:0000256" key="2">
    <source>
        <dbReference type="ARBA" id="ARBA00012162"/>
    </source>
</evidence>
<dbReference type="AlphaFoldDB" id="A0AAP2RFR0"/>
<name>A0AAP2RFR0_9EURY</name>
<keyword evidence="3 7" id="KW-0489">Methyltransferase</keyword>
<dbReference type="InterPro" id="IPR014777">
    <property type="entry name" value="4pyrrole_Mease_sub1"/>
</dbReference>
<dbReference type="EC" id="2.1.1.107" evidence="2"/>
<dbReference type="PROSITE" id="PS00840">
    <property type="entry name" value="SUMT_2"/>
    <property type="match status" value="1"/>
</dbReference>
<accession>A0AAP2RFR0</accession>
<comment type="caution">
    <text evidence="9">The sequence shown here is derived from an EMBL/GenBank/DDBJ whole genome shotgun (WGS) entry which is preliminary data.</text>
</comment>
<dbReference type="InterPro" id="IPR000878">
    <property type="entry name" value="4pyrrol_Mease"/>
</dbReference>
<dbReference type="NCBIfam" id="TIGR01469">
    <property type="entry name" value="cobA_cysG_Cterm"/>
    <property type="match status" value="1"/>
</dbReference>